<gene>
    <name evidence="1" type="ORF">AK812_SmicGene18398</name>
</gene>
<evidence type="ECO:0000313" key="2">
    <source>
        <dbReference type="Proteomes" id="UP000186817"/>
    </source>
</evidence>
<sequence>MVPGTVMVGSLILPRAGGPGRVMRCGKIRKLGMAKFGGTGEAETNSPRPEPAWYRNQTNTQNWEWWPQAPRKVYKDTFKPTAAFHSVVASEWTRGTDTVSKAAVLKALSDGADFKGNLLILHSPEQICELRDLWKSLSCERSLTVVAPQTSTEVFEGTVAKVTVRRTKSATSLEHVVLWAPGVFFITGKNARSEAILWRDPSKDEGQAPYLRRIRTKAQERRQGVKFRAGGGKDLGLVKLPSDTPPQKPGVFQATVCLAHGTEEHGRSEAPSLQQAALLAVSDVQLL</sequence>
<organism evidence="1 2">
    <name type="scientific">Symbiodinium microadriaticum</name>
    <name type="common">Dinoflagellate</name>
    <name type="synonym">Zooxanthella microadriatica</name>
    <dbReference type="NCBI Taxonomy" id="2951"/>
    <lineage>
        <taxon>Eukaryota</taxon>
        <taxon>Sar</taxon>
        <taxon>Alveolata</taxon>
        <taxon>Dinophyceae</taxon>
        <taxon>Suessiales</taxon>
        <taxon>Symbiodiniaceae</taxon>
        <taxon>Symbiodinium</taxon>
    </lineage>
</organism>
<name>A0A1Q9DV89_SYMMI</name>
<reference evidence="1 2" key="1">
    <citation type="submission" date="2016-02" db="EMBL/GenBank/DDBJ databases">
        <title>Genome analysis of coral dinoflagellate symbionts highlights evolutionary adaptations to a symbiotic lifestyle.</title>
        <authorList>
            <person name="Aranda M."/>
            <person name="Li Y."/>
            <person name="Liew Y.J."/>
            <person name="Baumgarten S."/>
            <person name="Simakov O."/>
            <person name="Wilson M."/>
            <person name="Piel J."/>
            <person name="Ashoor H."/>
            <person name="Bougouffa S."/>
            <person name="Bajic V.B."/>
            <person name="Ryu T."/>
            <person name="Ravasi T."/>
            <person name="Bayer T."/>
            <person name="Micklem G."/>
            <person name="Kim H."/>
            <person name="Bhak J."/>
            <person name="Lajeunesse T.C."/>
            <person name="Voolstra C.R."/>
        </authorList>
    </citation>
    <scope>NUCLEOTIDE SEQUENCE [LARGE SCALE GENOMIC DNA]</scope>
    <source>
        <strain evidence="1 2">CCMP2467</strain>
    </source>
</reference>
<keyword evidence="2" id="KW-1185">Reference proteome</keyword>
<comment type="caution">
    <text evidence="1">The sequence shown here is derived from an EMBL/GenBank/DDBJ whole genome shotgun (WGS) entry which is preliminary data.</text>
</comment>
<proteinExistence type="predicted"/>
<dbReference type="OrthoDB" id="10275298at2759"/>
<dbReference type="Proteomes" id="UP000186817">
    <property type="component" value="Unassembled WGS sequence"/>
</dbReference>
<protein>
    <submittedName>
        <fullName evidence="1">Uncharacterized protein</fullName>
    </submittedName>
</protein>
<dbReference type="EMBL" id="LSRX01000374">
    <property type="protein sequence ID" value="OLP99086.1"/>
    <property type="molecule type" value="Genomic_DNA"/>
</dbReference>
<accession>A0A1Q9DV89</accession>
<evidence type="ECO:0000313" key="1">
    <source>
        <dbReference type="EMBL" id="OLP99086.1"/>
    </source>
</evidence>
<dbReference type="AlphaFoldDB" id="A0A1Q9DV89"/>